<dbReference type="Gene3D" id="1.10.760.10">
    <property type="entry name" value="Cytochrome c-like domain"/>
    <property type="match status" value="1"/>
</dbReference>
<accession>A0A177N8R5</accession>
<dbReference type="InterPro" id="IPR036909">
    <property type="entry name" value="Cyt_c-like_dom_sf"/>
</dbReference>
<protein>
    <submittedName>
        <fullName evidence="2">Lyase</fullName>
    </submittedName>
</protein>
<dbReference type="SUPFAM" id="SSF101898">
    <property type="entry name" value="NHL repeat"/>
    <property type="match status" value="1"/>
</dbReference>
<reference evidence="2 3" key="1">
    <citation type="submission" date="2016-03" db="EMBL/GenBank/DDBJ databases">
        <authorList>
            <person name="Ploux O."/>
        </authorList>
    </citation>
    <scope>NUCLEOTIDE SEQUENCE [LARGE SCALE GENOMIC DNA]</scope>
    <source>
        <strain evidence="2 3">R-45378</strain>
    </source>
</reference>
<dbReference type="GO" id="GO:0009055">
    <property type="term" value="F:electron transfer activity"/>
    <property type="evidence" value="ECO:0007669"/>
    <property type="project" value="InterPro"/>
</dbReference>
<dbReference type="Pfam" id="PF24684">
    <property type="entry name" value="Vgb_lyase"/>
    <property type="match status" value="1"/>
</dbReference>
<dbReference type="InterPro" id="IPR015943">
    <property type="entry name" value="WD40/YVTN_repeat-like_dom_sf"/>
</dbReference>
<proteinExistence type="predicted"/>
<evidence type="ECO:0000256" key="1">
    <source>
        <dbReference type="SAM" id="SignalP"/>
    </source>
</evidence>
<feature type="signal peptide" evidence="1">
    <location>
        <begin position="1"/>
        <end position="23"/>
    </location>
</feature>
<organism evidence="2 3">
    <name type="scientific">Methylomonas koyamae</name>
    <dbReference type="NCBI Taxonomy" id="702114"/>
    <lineage>
        <taxon>Bacteria</taxon>
        <taxon>Pseudomonadati</taxon>
        <taxon>Pseudomonadota</taxon>
        <taxon>Gammaproteobacteria</taxon>
        <taxon>Methylococcales</taxon>
        <taxon>Methylococcaceae</taxon>
        <taxon>Methylomonas</taxon>
    </lineage>
</organism>
<evidence type="ECO:0000313" key="2">
    <source>
        <dbReference type="EMBL" id="OAI13984.1"/>
    </source>
</evidence>
<dbReference type="GO" id="GO:0016829">
    <property type="term" value="F:lyase activity"/>
    <property type="evidence" value="ECO:0007669"/>
    <property type="project" value="UniProtKB-KW"/>
</dbReference>
<comment type="caution">
    <text evidence="2">The sequence shown here is derived from an EMBL/GenBank/DDBJ whole genome shotgun (WGS) entry which is preliminary data.</text>
</comment>
<dbReference type="PANTHER" id="PTHR40274">
    <property type="entry name" value="VIRGINIAMYCIN B LYASE"/>
    <property type="match status" value="1"/>
</dbReference>
<dbReference type="PANTHER" id="PTHR40274:SF3">
    <property type="entry name" value="VIRGINIAMYCIN B LYASE"/>
    <property type="match status" value="1"/>
</dbReference>
<dbReference type="Proteomes" id="UP000077857">
    <property type="component" value="Unassembled WGS sequence"/>
</dbReference>
<dbReference type="EMBL" id="LUUJ01000094">
    <property type="protein sequence ID" value="OAI13984.1"/>
    <property type="molecule type" value="Genomic_DNA"/>
</dbReference>
<feature type="chain" id="PRO_5008068864" evidence="1">
    <location>
        <begin position="24"/>
        <end position="470"/>
    </location>
</feature>
<gene>
    <name evidence="2" type="ORF">A1507_15930</name>
</gene>
<dbReference type="Gene3D" id="2.130.10.10">
    <property type="entry name" value="YVTN repeat-like/Quinoprotein amine dehydrogenase"/>
    <property type="match status" value="1"/>
</dbReference>
<dbReference type="InterPro" id="IPR051344">
    <property type="entry name" value="Vgb"/>
</dbReference>
<sequence>MKTPLRCFLMAALLILASQPANSAACGPVYGADGIALDKNGDVWIAHYEDVRLGKLTPSSGRFEEYLPTTVANPTVLKRDTWDDKDGFSYKFDFGFYGLGMDDSHDAVWSLAFNSDKLTRFSRNDRLFADVQLPGRSLGRFVLPVDAQGNVWTLAGPCCGQEGELQLVKINPQLEQQAFALQARKAKVPSLTVGRDGTVWVSLIANDDTLPSLYAFRNGQFEAVPLPLEMTTFITRLHVDAQGDLWLATGDDIWRKHNKTFERYHLPTPGAQSSMMTSDTRGNLWFTEWRGNKIGRIDSTGHIREYPIPPEEESPLTLAVDADGKVWFSVLFNYDLFRLDPDSGQIQSFPLPVPSNWSKNAAEGLSACVLKPKDALSLMAAKTPPQPVAAANPVLRHPLNYPDDAGAKAFEQNCHTACHSWYRVDRAGQRRTDWRPTVERMIEFNKAPIADEQRELIVDYLNRHYTLAKP</sequence>
<dbReference type="GO" id="GO:0020037">
    <property type="term" value="F:heme binding"/>
    <property type="evidence" value="ECO:0007669"/>
    <property type="project" value="InterPro"/>
</dbReference>
<name>A0A177N8R5_9GAMM</name>
<dbReference type="SUPFAM" id="SSF46626">
    <property type="entry name" value="Cytochrome c"/>
    <property type="match status" value="1"/>
</dbReference>
<dbReference type="OrthoDB" id="9812926at2"/>
<evidence type="ECO:0000313" key="3">
    <source>
        <dbReference type="Proteomes" id="UP000077857"/>
    </source>
</evidence>
<keyword evidence="2" id="KW-0456">Lyase</keyword>
<keyword evidence="1" id="KW-0732">Signal</keyword>
<dbReference type="AlphaFoldDB" id="A0A177N8R5"/>
<dbReference type="RefSeq" id="WP_064041228.1">
    <property type="nucleotide sequence ID" value="NZ_LUUJ01000094.1"/>
</dbReference>